<evidence type="ECO:0000256" key="1">
    <source>
        <dbReference type="ARBA" id="ARBA00001966"/>
    </source>
</evidence>
<dbReference type="PROSITE" id="PS51379">
    <property type="entry name" value="4FE4S_FER_2"/>
    <property type="match status" value="1"/>
</dbReference>
<evidence type="ECO:0000256" key="3">
    <source>
        <dbReference type="ARBA" id="ARBA00002819"/>
    </source>
</evidence>
<evidence type="ECO:0000256" key="4">
    <source>
        <dbReference type="ARBA" id="ARBA00012696"/>
    </source>
</evidence>
<evidence type="ECO:0000259" key="17">
    <source>
        <dbReference type="PROSITE" id="PS51379"/>
    </source>
</evidence>
<dbReference type="EC" id="1.5.5.1" evidence="4"/>
<evidence type="ECO:0000256" key="5">
    <source>
        <dbReference type="ARBA" id="ARBA00022448"/>
    </source>
</evidence>
<evidence type="ECO:0000256" key="10">
    <source>
        <dbReference type="ARBA" id="ARBA00022982"/>
    </source>
</evidence>
<evidence type="ECO:0000256" key="7">
    <source>
        <dbReference type="ARBA" id="ARBA00022630"/>
    </source>
</evidence>
<dbReference type="InterPro" id="IPR036188">
    <property type="entry name" value="FAD/NAD-bd_sf"/>
</dbReference>
<sequence length="187" mass="22046">KGILLERYPDMLKESWLWKELRKERNIRPAFRWGRFLGLIYSALETYIFRGRSPWTLNNHADHRSLKLAKRFKKIKYPKYDGKITFDMLSSVYLSNTNHEENQPSHLQILDQKIPIENNLNLYDSPEQRYCPAGVYEILRDEEGNNPYLQINAQNCVHCKTCDIKDPEQNINWVPPEGGGGPNYSEM</sequence>
<keyword evidence="12" id="KW-0408">Iron</keyword>
<dbReference type="GO" id="GO:0004174">
    <property type="term" value="F:electron-transferring-flavoprotein dehydrogenase activity"/>
    <property type="evidence" value="ECO:0007669"/>
    <property type="project" value="UniProtKB-EC"/>
</dbReference>
<accession>A0A382TD66</accession>
<evidence type="ECO:0000256" key="14">
    <source>
        <dbReference type="ARBA" id="ARBA00023075"/>
    </source>
</evidence>
<protein>
    <recommendedName>
        <fullName evidence="4">electron-transferring-flavoprotein dehydrogenase</fullName>
        <ecNumber evidence="4">1.5.5.1</ecNumber>
    </recommendedName>
    <alternativeName>
        <fullName evidence="15">Electron-transferring-flavoprotein dehydrogenase</fullName>
    </alternativeName>
</protein>
<dbReference type="Gene3D" id="3.50.50.60">
    <property type="entry name" value="FAD/NAD(P)-binding domain"/>
    <property type="match status" value="1"/>
</dbReference>
<dbReference type="SUPFAM" id="SSF54862">
    <property type="entry name" value="4Fe-4S ferredoxins"/>
    <property type="match status" value="1"/>
</dbReference>
<evidence type="ECO:0000256" key="8">
    <source>
        <dbReference type="ARBA" id="ARBA00022723"/>
    </source>
</evidence>
<comment type="function">
    <text evidence="3">Accepts electrons from ETF and reduces ubiquinone.</text>
</comment>
<evidence type="ECO:0000313" key="18">
    <source>
        <dbReference type="EMBL" id="SVD19331.1"/>
    </source>
</evidence>
<proteinExistence type="predicted"/>
<dbReference type="Gene3D" id="3.30.70.20">
    <property type="match status" value="1"/>
</dbReference>
<gene>
    <name evidence="18" type="ORF">METZ01_LOCUS372185</name>
</gene>
<dbReference type="InterPro" id="IPR017896">
    <property type="entry name" value="4Fe4S_Fe-S-bd"/>
</dbReference>
<evidence type="ECO:0000256" key="2">
    <source>
        <dbReference type="ARBA" id="ARBA00001974"/>
    </source>
</evidence>
<dbReference type="PANTHER" id="PTHR10617:SF107">
    <property type="entry name" value="ELECTRON TRANSFER FLAVOPROTEIN-UBIQUINONE OXIDOREDUCTASE, MITOCHONDRIAL"/>
    <property type="match status" value="1"/>
</dbReference>
<feature type="non-terminal residue" evidence="18">
    <location>
        <position position="1"/>
    </location>
</feature>
<comment type="catalytic activity">
    <reaction evidence="16">
        <text>a ubiquinone + reduced [electron-transfer flavoprotein] = a ubiquinol + oxidized [electron-transfer flavoprotein] + H(+)</text>
        <dbReference type="Rhea" id="RHEA:24052"/>
        <dbReference type="Rhea" id="RHEA-COMP:9565"/>
        <dbReference type="Rhea" id="RHEA-COMP:9566"/>
        <dbReference type="Rhea" id="RHEA-COMP:10685"/>
        <dbReference type="Rhea" id="RHEA-COMP:10686"/>
        <dbReference type="ChEBI" id="CHEBI:15378"/>
        <dbReference type="ChEBI" id="CHEBI:16389"/>
        <dbReference type="ChEBI" id="CHEBI:17976"/>
        <dbReference type="ChEBI" id="CHEBI:57692"/>
        <dbReference type="ChEBI" id="CHEBI:58307"/>
        <dbReference type="EC" id="1.5.5.1"/>
    </reaction>
</comment>
<keyword evidence="8" id="KW-0479">Metal-binding</keyword>
<dbReference type="EMBL" id="UINC01135282">
    <property type="protein sequence ID" value="SVD19331.1"/>
    <property type="molecule type" value="Genomic_DNA"/>
</dbReference>
<evidence type="ECO:0000256" key="15">
    <source>
        <dbReference type="ARBA" id="ARBA00032754"/>
    </source>
</evidence>
<name>A0A382TD66_9ZZZZ</name>
<keyword evidence="10" id="KW-0249">Electron transport</keyword>
<dbReference type="FunFam" id="3.30.70.20:FF:000012">
    <property type="entry name" value="Electron transfer flavoprotein-ubiquinone oxidoreductase, mitochondrial"/>
    <property type="match status" value="1"/>
</dbReference>
<evidence type="ECO:0000256" key="6">
    <source>
        <dbReference type="ARBA" id="ARBA00022485"/>
    </source>
</evidence>
<evidence type="ECO:0000256" key="11">
    <source>
        <dbReference type="ARBA" id="ARBA00023002"/>
    </source>
</evidence>
<evidence type="ECO:0000256" key="12">
    <source>
        <dbReference type="ARBA" id="ARBA00023004"/>
    </source>
</evidence>
<comment type="cofactor">
    <cofactor evidence="2">
        <name>FAD</name>
        <dbReference type="ChEBI" id="CHEBI:57692"/>
    </cofactor>
</comment>
<keyword evidence="11" id="KW-0560">Oxidoreductase</keyword>
<organism evidence="18">
    <name type="scientific">marine metagenome</name>
    <dbReference type="NCBI Taxonomy" id="408172"/>
    <lineage>
        <taxon>unclassified sequences</taxon>
        <taxon>metagenomes</taxon>
        <taxon>ecological metagenomes</taxon>
    </lineage>
</organism>
<keyword evidence="6" id="KW-0004">4Fe-4S</keyword>
<dbReference type="GO" id="GO:0046872">
    <property type="term" value="F:metal ion binding"/>
    <property type="evidence" value="ECO:0007669"/>
    <property type="project" value="UniProtKB-KW"/>
</dbReference>
<dbReference type="AlphaFoldDB" id="A0A382TD66"/>
<evidence type="ECO:0000256" key="9">
    <source>
        <dbReference type="ARBA" id="ARBA00022827"/>
    </source>
</evidence>
<keyword evidence="13" id="KW-0411">Iron-sulfur</keyword>
<dbReference type="Gene3D" id="3.30.9.90">
    <property type="match status" value="1"/>
</dbReference>
<dbReference type="PANTHER" id="PTHR10617">
    <property type="entry name" value="ELECTRON TRANSFER FLAVOPROTEIN-UBIQUINONE OXIDOREDUCTASE"/>
    <property type="match status" value="1"/>
</dbReference>
<keyword evidence="14" id="KW-0830">Ubiquinone</keyword>
<keyword evidence="9" id="KW-0274">FAD</keyword>
<evidence type="ECO:0000256" key="16">
    <source>
        <dbReference type="ARBA" id="ARBA00052682"/>
    </source>
</evidence>
<dbReference type="Pfam" id="PF05187">
    <property type="entry name" value="Fer4_ETF_QO"/>
    <property type="match status" value="1"/>
</dbReference>
<feature type="domain" description="4Fe-4S ferredoxin-type" evidence="17">
    <location>
        <begin position="147"/>
        <end position="176"/>
    </location>
</feature>
<comment type="cofactor">
    <cofactor evidence="1">
        <name>[4Fe-4S] cluster</name>
        <dbReference type="ChEBI" id="CHEBI:49883"/>
    </cofactor>
</comment>
<keyword evidence="5" id="KW-0813">Transport</keyword>
<evidence type="ECO:0000256" key="13">
    <source>
        <dbReference type="ARBA" id="ARBA00023014"/>
    </source>
</evidence>
<reference evidence="18" key="1">
    <citation type="submission" date="2018-05" db="EMBL/GenBank/DDBJ databases">
        <authorList>
            <person name="Lanie J.A."/>
            <person name="Ng W.-L."/>
            <person name="Kazmierczak K.M."/>
            <person name="Andrzejewski T.M."/>
            <person name="Davidsen T.M."/>
            <person name="Wayne K.J."/>
            <person name="Tettelin H."/>
            <person name="Glass J.I."/>
            <person name="Rusch D."/>
            <person name="Podicherti R."/>
            <person name="Tsui H.-C.T."/>
            <person name="Winkler M.E."/>
        </authorList>
    </citation>
    <scope>NUCLEOTIDE SEQUENCE</scope>
</reference>
<keyword evidence="7" id="KW-0285">Flavoprotein</keyword>
<dbReference type="GO" id="GO:0051539">
    <property type="term" value="F:4 iron, 4 sulfur cluster binding"/>
    <property type="evidence" value="ECO:0007669"/>
    <property type="project" value="UniProtKB-KW"/>
</dbReference>
<dbReference type="InterPro" id="IPR040156">
    <property type="entry name" value="ETF-QO"/>
</dbReference>
<dbReference type="InterPro" id="IPR007859">
    <property type="entry name" value="ETF-QO/FixX_C"/>
</dbReference>